<keyword evidence="3" id="KW-1185">Reference proteome</keyword>
<feature type="domain" description="Predicted 3'-5' exonuclease PolB-like" evidence="1">
    <location>
        <begin position="79"/>
        <end position="223"/>
    </location>
</feature>
<proteinExistence type="predicted"/>
<dbReference type="Proteomes" id="UP000601789">
    <property type="component" value="Unassembled WGS sequence"/>
</dbReference>
<dbReference type="EMBL" id="JADGMQ010000003">
    <property type="protein sequence ID" value="MBI1620319.1"/>
    <property type="molecule type" value="Genomic_DNA"/>
</dbReference>
<evidence type="ECO:0000313" key="3">
    <source>
        <dbReference type="Proteomes" id="UP000601789"/>
    </source>
</evidence>
<comment type="caution">
    <text evidence="2">The sequence shown here is derived from an EMBL/GenBank/DDBJ whole genome shotgun (WGS) entry which is preliminary data.</text>
</comment>
<name>A0ABS0SC26_9HYPH</name>
<dbReference type="RefSeq" id="WP_198475564.1">
    <property type="nucleotide sequence ID" value="NZ_JADGMQ010000003.1"/>
</dbReference>
<dbReference type="InterPro" id="IPR019288">
    <property type="entry name" value="3'-5'_exonuclease_PolB-like"/>
</dbReference>
<dbReference type="InterPro" id="IPR036397">
    <property type="entry name" value="RNaseH_sf"/>
</dbReference>
<accession>A0ABS0SC26</accession>
<gene>
    <name evidence="2" type="ORF">IOD40_06530</name>
</gene>
<protein>
    <submittedName>
        <fullName evidence="2">Ribonuclease H</fullName>
    </submittedName>
</protein>
<reference evidence="2 3" key="1">
    <citation type="submission" date="2020-10" db="EMBL/GenBank/DDBJ databases">
        <title>Aquamicrobium zhengzhouensis sp. nov., a exopolysaccharide producing bacterium isolated from farmland soil.</title>
        <authorList>
            <person name="Wang X."/>
        </authorList>
    </citation>
    <scope>NUCLEOTIDE SEQUENCE [LARGE SCALE GENOMIC DNA]</scope>
    <source>
        <strain evidence="3">cd-1</strain>
    </source>
</reference>
<dbReference type="SUPFAM" id="SSF53098">
    <property type="entry name" value="Ribonuclease H-like"/>
    <property type="match status" value="1"/>
</dbReference>
<dbReference type="Pfam" id="PF10108">
    <property type="entry name" value="DNA_pol_B_exo2"/>
    <property type="match status" value="1"/>
</dbReference>
<organism evidence="2 3">
    <name type="scientific">Aquamicrobium zhengzhouense</name>
    <dbReference type="NCBI Taxonomy" id="2781738"/>
    <lineage>
        <taxon>Bacteria</taxon>
        <taxon>Pseudomonadati</taxon>
        <taxon>Pseudomonadota</taxon>
        <taxon>Alphaproteobacteria</taxon>
        <taxon>Hyphomicrobiales</taxon>
        <taxon>Phyllobacteriaceae</taxon>
        <taxon>Aquamicrobium</taxon>
    </lineage>
</organism>
<dbReference type="Gene3D" id="3.30.420.10">
    <property type="entry name" value="Ribonuclease H-like superfamily/Ribonuclease H"/>
    <property type="match status" value="1"/>
</dbReference>
<dbReference type="InterPro" id="IPR012337">
    <property type="entry name" value="RNaseH-like_sf"/>
</dbReference>
<evidence type="ECO:0000259" key="1">
    <source>
        <dbReference type="Pfam" id="PF10108"/>
    </source>
</evidence>
<evidence type="ECO:0000313" key="2">
    <source>
        <dbReference type="EMBL" id="MBI1620319.1"/>
    </source>
</evidence>
<sequence>MNYLYFDIETIPAQSPEAHAAIAENVKPPAAMKKAETIAAWEQNDRAQAVQDAIAKTSLDGVYGHICCIGFALNDMQPDTTYLDSYSATGEATILRDFFTAVDDLGRGNNAPICIVGHNVVNFDIRFIWQRAIILGVRVPHWFPRDPKPWGNDAFDTMTAFAGQRGTISMDRLCQALGMDGKSDVDGSMVGQMWAEGRHQEIAQYCRDDVERTRAIHKRMAVAFGEAA</sequence>